<dbReference type="RefSeq" id="WP_166223256.1">
    <property type="nucleotide sequence ID" value="NZ_CP049989.1"/>
</dbReference>
<dbReference type="PANTHER" id="PTHR48228:SF5">
    <property type="entry name" value="ALPHA-METHYLACYL-COA RACEMASE"/>
    <property type="match status" value="1"/>
</dbReference>
<reference evidence="1 2" key="1">
    <citation type="submission" date="2020-03" db="EMBL/GenBank/DDBJ databases">
        <title>Hydrogenophaga sp. nov. isolated from cyanobacterial mat.</title>
        <authorList>
            <person name="Thorat V."/>
            <person name="Kirdat K."/>
            <person name="Tiwarekar B."/>
            <person name="Costa E.D."/>
            <person name="Yadav A."/>
        </authorList>
    </citation>
    <scope>NUCLEOTIDE SEQUENCE [LARGE SCALE GENOMIC DNA]</scope>
    <source>
        <strain evidence="1 2">BA0156</strain>
    </source>
</reference>
<dbReference type="Gene3D" id="3.30.1540.10">
    <property type="entry name" value="formyl-coa transferase, domain 3"/>
    <property type="match status" value="1"/>
</dbReference>
<dbReference type="AlphaFoldDB" id="A0A6G8ICD9"/>
<organism evidence="1 2">
    <name type="scientific">Hydrogenophaga crocea</name>
    <dbReference type="NCBI Taxonomy" id="2716225"/>
    <lineage>
        <taxon>Bacteria</taxon>
        <taxon>Pseudomonadati</taxon>
        <taxon>Pseudomonadota</taxon>
        <taxon>Betaproteobacteria</taxon>
        <taxon>Burkholderiales</taxon>
        <taxon>Comamonadaceae</taxon>
        <taxon>Hydrogenophaga</taxon>
    </lineage>
</organism>
<dbReference type="EMBL" id="CP049989">
    <property type="protein sequence ID" value="QIM50803.1"/>
    <property type="molecule type" value="Genomic_DNA"/>
</dbReference>
<keyword evidence="1" id="KW-0808">Transferase</keyword>
<proteinExistence type="predicted"/>
<evidence type="ECO:0000313" key="2">
    <source>
        <dbReference type="Proteomes" id="UP000503162"/>
    </source>
</evidence>
<dbReference type="InterPro" id="IPR044855">
    <property type="entry name" value="CoA-Trfase_III_dom3_sf"/>
</dbReference>
<dbReference type="KEGG" id="hcz:G9Q37_01000"/>
<protein>
    <submittedName>
        <fullName evidence="1">CoA transferase</fullName>
    </submittedName>
</protein>
<accession>A0A6G8ICD9</accession>
<dbReference type="GO" id="GO:0016740">
    <property type="term" value="F:transferase activity"/>
    <property type="evidence" value="ECO:0007669"/>
    <property type="project" value="UniProtKB-KW"/>
</dbReference>
<dbReference type="InterPro" id="IPR003673">
    <property type="entry name" value="CoA-Trfase_fam_III"/>
</dbReference>
<dbReference type="PANTHER" id="PTHR48228">
    <property type="entry name" value="SUCCINYL-COA--D-CITRAMALATE COA-TRANSFERASE"/>
    <property type="match status" value="1"/>
</dbReference>
<gene>
    <name evidence="1" type="ORF">G9Q37_01000</name>
</gene>
<dbReference type="SUPFAM" id="SSF89796">
    <property type="entry name" value="CoA-transferase family III (CaiB/BaiF)"/>
    <property type="match status" value="1"/>
</dbReference>
<dbReference type="Pfam" id="PF02515">
    <property type="entry name" value="CoA_transf_3"/>
    <property type="match status" value="1"/>
</dbReference>
<dbReference type="InterPro" id="IPR050509">
    <property type="entry name" value="CoA-transferase_III"/>
</dbReference>
<name>A0A6G8ICD9_9BURK</name>
<dbReference type="Gene3D" id="3.40.50.10540">
    <property type="entry name" value="Crotonobetainyl-coa:carnitine coa-transferase, domain 1"/>
    <property type="match status" value="1"/>
</dbReference>
<keyword evidence="2" id="KW-1185">Reference proteome</keyword>
<evidence type="ECO:0000313" key="1">
    <source>
        <dbReference type="EMBL" id="QIM50803.1"/>
    </source>
</evidence>
<dbReference type="InterPro" id="IPR023606">
    <property type="entry name" value="CoA-Trfase_III_dom_1_sf"/>
</dbReference>
<dbReference type="Proteomes" id="UP000503162">
    <property type="component" value="Chromosome"/>
</dbReference>
<sequence>MKSSSEGGRLPLAGVKVVEFEGIGPGPLAGLHLVQLGASVTLVARPGRGALPPEMTPPTDSLINRGKHRVTLNLKTPRDQAIAMDLIAQSDALIEGNRPGVMERLGLGPKDCAKVNPRLVYGRMTGWGQDGPLAQAAGHDMNYVALTGLMSLTETPGHPPILPPTVLGDAAGALGLTMGIVAGLFAARNGEGQGCVVDGAIVDVLALLAPLVQLLRKGGALEGVEPSVFHDSPFYDRYRCADGRYITVGAIEPPFYALLLEKMGLSDVDPAHQMNRASWPALKVRLAEAFASKSSRHWTRELEGTDACFAPVLTLGEAARHPHNASRGLYRLTSDGDVETARGLRFLPLVERGHLESSQ</sequence>